<name>A0ABY3L236_9BACT</name>
<reference evidence="2 3" key="1">
    <citation type="submission" date="2019-08" db="EMBL/GenBank/DDBJ databases">
        <title>Rapid identification of Enteric Bacteria from Whole Genome Sequences (WGS) using Average Nucleotide Identity (ANI).</title>
        <authorList>
            <person name="Lane C."/>
        </authorList>
    </citation>
    <scope>NUCLEOTIDE SEQUENCE [LARGE SCALE GENOMIC DNA]</scope>
    <source>
        <strain evidence="2 3">D4984</strain>
    </source>
</reference>
<protein>
    <recommendedName>
        <fullName evidence="4">Lipoprotein</fullName>
    </recommendedName>
</protein>
<keyword evidence="1" id="KW-0472">Membrane</keyword>
<dbReference type="EMBL" id="VRMA01000039">
    <property type="protein sequence ID" value="TXK57568.1"/>
    <property type="molecule type" value="Genomic_DNA"/>
</dbReference>
<feature type="transmembrane region" description="Helical" evidence="1">
    <location>
        <begin position="42"/>
        <end position="60"/>
    </location>
</feature>
<evidence type="ECO:0000313" key="2">
    <source>
        <dbReference type="EMBL" id="TXK57568.1"/>
    </source>
</evidence>
<comment type="caution">
    <text evidence="2">The sequence shown here is derived from an EMBL/GenBank/DDBJ whole genome shotgun (WGS) entry which is preliminary data.</text>
</comment>
<proteinExistence type="predicted"/>
<organism evidence="2 3">
    <name type="scientific">Campylobacter helveticus</name>
    <dbReference type="NCBI Taxonomy" id="28898"/>
    <lineage>
        <taxon>Bacteria</taxon>
        <taxon>Pseudomonadati</taxon>
        <taxon>Campylobacterota</taxon>
        <taxon>Epsilonproteobacteria</taxon>
        <taxon>Campylobacterales</taxon>
        <taxon>Campylobacteraceae</taxon>
        <taxon>Campylobacter</taxon>
    </lineage>
</organism>
<keyword evidence="1" id="KW-0812">Transmembrane</keyword>
<dbReference type="PROSITE" id="PS51257">
    <property type="entry name" value="PROKAR_LIPOPROTEIN"/>
    <property type="match status" value="1"/>
</dbReference>
<evidence type="ECO:0008006" key="4">
    <source>
        <dbReference type="Google" id="ProtNLM"/>
    </source>
</evidence>
<keyword evidence="3" id="KW-1185">Reference proteome</keyword>
<evidence type="ECO:0000313" key="3">
    <source>
        <dbReference type="Proteomes" id="UP000321317"/>
    </source>
</evidence>
<keyword evidence="1" id="KW-1133">Transmembrane helix</keyword>
<evidence type="ECO:0000256" key="1">
    <source>
        <dbReference type="SAM" id="Phobius"/>
    </source>
</evidence>
<dbReference type="Proteomes" id="UP000321317">
    <property type="component" value="Unassembled WGS sequence"/>
</dbReference>
<accession>A0ABY3L236</accession>
<feature type="transmembrane region" description="Helical" evidence="1">
    <location>
        <begin position="12"/>
        <end position="36"/>
    </location>
</feature>
<gene>
    <name evidence="2" type="ORF">FVD16_04925</name>
</gene>
<sequence length="61" mass="6972">MAKKDELKVMIDLYKAILLSFLTALFGVLGCTFINFENFTKYKIIIISSVAILFFICVIVF</sequence>